<name>A0A8S2QYC2_9BILA</name>
<reference evidence="2" key="1">
    <citation type="submission" date="2021-02" db="EMBL/GenBank/DDBJ databases">
        <authorList>
            <person name="Nowell W R."/>
        </authorList>
    </citation>
    <scope>NUCLEOTIDE SEQUENCE</scope>
</reference>
<organism evidence="2 3">
    <name type="scientific">Didymodactylos carnosus</name>
    <dbReference type="NCBI Taxonomy" id="1234261"/>
    <lineage>
        <taxon>Eukaryota</taxon>
        <taxon>Metazoa</taxon>
        <taxon>Spiralia</taxon>
        <taxon>Gnathifera</taxon>
        <taxon>Rotifera</taxon>
        <taxon>Eurotatoria</taxon>
        <taxon>Bdelloidea</taxon>
        <taxon>Philodinida</taxon>
        <taxon>Philodinidae</taxon>
        <taxon>Didymodactylos</taxon>
    </lineage>
</organism>
<sequence length="27" mass="3112">MKRLRVPPLEEKQSPVVTFRVGIFVGK</sequence>
<evidence type="ECO:0000313" key="3">
    <source>
        <dbReference type="Proteomes" id="UP000682733"/>
    </source>
</evidence>
<feature type="non-terminal residue" evidence="2">
    <location>
        <position position="27"/>
    </location>
</feature>
<gene>
    <name evidence="1" type="ORF">OVA965_LOCUS29633</name>
    <name evidence="2" type="ORF">TMI583_LOCUS30418</name>
</gene>
<dbReference type="EMBL" id="CAJNOK010020986">
    <property type="protein sequence ID" value="CAF1325349.1"/>
    <property type="molecule type" value="Genomic_DNA"/>
</dbReference>
<dbReference type="EMBL" id="CAJOBA010042599">
    <property type="protein sequence ID" value="CAF4136388.1"/>
    <property type="molecule type" value="Genomic_DNA"/>
</dbReference>
<accession>A0A8S2QYC2</accession>
<dbReference type="AlphaFoldDB" id="A0A8S2QYC2"/>
<protein>
    <submittedName>
        <fullName evidence="2">Uncharacterized protein</fullName>
    </submittedName>
</protein>
<proteinExistence type="predicted"/>
<evidence type="ECO:0000313" key="1">
    <source>
        <dbReference type="EMBL" id="CAF1325349.1"/>
    </source>
</evidence>
<dbReference type="Proteomes" id="UP000677228">
    <property type="component" value="Unassembled WGS sequence"/>
</dbReference>
<dbReference type="Proteomes" id="UP000682733">
    <property type="component" value="Unassembled WGS sequence"/>
</dbReference>
<comment type="caution">
    <text evidence="2">The sequence shown here is derived from an EMBL/GenBank/DDBJ whole genome shotgun (WGS) entry which is preliminary data.</text>
</comment>
<evidence type="ECO:0000313" key="2">
    <source>
        <dbReference type="EMBL" id="CAF4136388.1"/>
    </source>
</evidence>